<evidence type="ECO:0000256" key="1">
    <source>
        <dbReference type="ARBA" id="ARBA00007905"/>
    </source>
</evidence>
<dbReference type="PIRSF" id="PIRSF000097">
    <property type="entry name" value="AKR"/>
    <property type="match status" value="1"/>
</dbReference>
<reference evidence="8 9" key="1">
    <citation type="submission" date="2016-01" db="EMBL/GenBank/DDBJ databases">
        <title>The new phylogeny of the genus Mycobacterium.</title>
        <authorList>
            <person name="Tarcisio F."/>
            <person name="Conor M."/>
            <person name="Antonella G."/>
            <person name="Elisabetta G."/>
            <person name="Giulia F.S."/>
            <person name="Sara T."/>
            <person name="Anna F."/>
            <person name="Clotilde B."/>
            <person name="Roberto B."/>
            <person name="Veronica D.S."/>
            <person name="Fabio R."/>
            <person name="Monica P."/>
            <person name="Olivier J."/>
            <person name="Enrico T."/>
            <person name="Nicola S."/>
        </authorList>
    </citation>
    <scope>NUCLEOTIDE SEQUENCE [LARGE SCALE GENOMIC DNA]</scope>
    <source>
        <strain evidence="8 9">DSM 44803</strain>
    </source>
</reference>
<evidence type="ECO:0000313" key="8">
    <source>
        <dbReference type="EMBL" id="ORW17264.1"/>
    </source>
</evidence>
<evidence type="ECO:0000256" key="4">
    <source>
        <dbReference type="PIRSR" id="PIRSR000097-1"/>
    </source>
</evidence>
<accession>A0A0F5N5L9</accession>
<dbReference type="PANTHER" id="PTHR43827:SF3">
    <property type="entry name" value="NADP-DEPENDENT OXIDOREDUCTASE DOMAIN-CONTAINING PROTEIN"/>
    <property type="match status" value="1"/>
</dbReference>
<keyword evidence="3" id="KW-0560">Oxidoreductase</keyword>
<dbReference type="Gene3D" id="3.20.20.100">
    <property type="entry name" value="NADP-dependent oxidoreductase domain"/>
    <property type="match status" value="1"/>
</dbReference>
<dbReference type="Pfam" id="PF00248">
    <property type="entry name" value="Aldo_ket_red"/>
    <property type="match status" value="1"/>
</dbReference>
<evidence type="ECO:0000256" key="5">
    <source>
        <dbReference type="PIRSR" id="PIRSR000097-2"/>
    </source>
</evidence>
<dbReference type="Proteomes" id="UP000193781">
    <property type="component" value="Unassembled WGS sequence"/>
</dbReference>
<sequence>MTLAGESGAAVPSIALNDENTMPVLGLGVADLSEDETERAVSAALEMGCRLIDTASAYGNEAAVGRAVAASGIPRAELFVTTKLAAADHGFLRAEQACKESLERLGLDYVDLYLIHWPVPSRGEYVNSFGGLIQCRGNGLARSIGVSNFTEQHLTDVIDLTFVTPAVNQVELHPLLNQADVRKTNAEHNVVTQAYTPLALGKLMDNPTVTSVAGEYGKTPAQVLLRWNLQLGNAVVFRSAEPERIAGNLDVFDFELAAEHMDAINGLNDGTRLRPDPNTFEGA</sequence>
<dbReference type="PRINTS" id="PR00069">
    <property type="entry name" value="ALDKETRDTASE"/>
</dbReference>
<dbReference type="InterPro" id="IPR018170">
    <property type="entry name" value="Aldo/ket_reductase_CS"/>
</dbReference>
<evidence type="ECO:0000256" key="6">
    <source>
        <dbReference type="PIRSR" id="PIRSR000097-3"/>
    </source>
</evidence>
<dbReference type="EMBL" id="LQPH01000153">
    <property type="protein sequence ID" value="ORW17264.1"/>
    <property type="molecule type" value="Genomic_DNA"/>
</dbReference>
<evidence type="ECO:0000313" key="9">
    <source>
        <dbReference type="Proteomes" id="UP000193781"/>
    </source>
</evidence>
<dbReference type="CDD" id="cd19134">
    <property type="entry name" value="AKR_AKR5H1"/>
    <property type="match status" value="1"/>
</dbReference>
<dbReference type="SUPFAM" id="SSF51430">
    <property type="entry name" value="NAD(P)-linked oxidoreductase"/>
    <property type="match status" value="1"/>
</dbReference>
<dbReference type="STRING" id="244292.ABW17_00830"/>
<keyword evidence="2" id="KW-0521">NADP</keyword>
<dbReference type="GO" id="GO:0016616">
    <property type="term" value="F:oxidoreductase activity, acting on the CH-OH group of donors, NAD or NADP as acceptor"/>
    <property type="evidence" value="ECO:0007669"/>
    <property type="project" value="UniProtKB-ARBA"/>
</dbReference>
<dbReference type="InterPro" id="IPR036812">
    <property type="entry name" value="NAD(P)_OxRdtase_dom_sf"/>
</dbReference>
<organism evidence="8 9">
    <name type="scientific">Mycobacterium nebraskense</name>
    <dbReference type="NCBI Taxonomy" id="244292"/>
    <lineage>
        <taxon>Bacteria</taxon>
        <taxon>Bacillati</taxon>
        <taxon>Actinomycetota</taxon>
        <taxon>Actinomycetes</taxon>
        <taxon>Mycobacteriales</taxon>
        <taxon>Mycobacteriaceae</taxon>
        <taxon>Mycobacterium</taxon>
    </lineage>
</organism>
<comment type="similarity">
    <text evidence="1">Belongs to the aldo/keto reductase family.</text>
</comment>
<gene>
    <name evidence="8" type="primary">dkgA</name>
    <name evidence="8" type="ORF">AWC17_12680</name>
</gene>
<evidence type="ECO:0000256" key="2">
    <source>
        <dbReference type="ARBA" id="ARBA00022857"/>
    </source>
</evidence>
<protein>
    <submittedName>
        <fullName evidence="8">2,5-diketo-D-gluconic acid reductase</fullName>
    </submittedName>
</protein>
<evidence type="ECO:0000259" key="7">
    <source>
        <dbReference type="Pfam" id="PF00248"/>
    </source>
</evidence>
<feature type="site" description="Lowers pKa of active site Tyr" evidence="6">
    <location>
        <position position="83"/>
    </location>
</feature>
<evidence type="ECO:0000256" key="3">
    <source>
        <dbReference type="ARBA" id="ARBA00023002"/>
    </source>
</evidence>
<dbReference type="PANTHER" id="PTHR43827">
    <property type="entry name" value="2,5-DIKETO-D-GLUCONIC ACID REDUCTASE"/>
    <property type="match status" value="1"/>
</dbReference>
<name>A0A0F5N5L9_9MYCO</name>
<dbReference type="AlphaFoldDB" id="A0A0F5N5L9"/>
<dbReference type="InterPro" id="IPR020471">
    <property type="entry name" value="AKR"/>
</dbReference>
<dbReference type="InterPro" id="IPR023210">
    <property type="entry name" value="NADP_OxRdtase_dom"/>
</dbReference>
<proteinExistence type="inferred from homology"/>
<dbReference type="FunFam" id="3.20.20.100:FF:000002">
    <property type="entry name" value="2,5-diketo-D-gluconic acid reductase A"/>
    <property type="match status" value="1"/>
</dbReference>
<keyword evidence="9" id="KW-1185">Reference proteome</keyword>
<feature type="binding site" evidence="5">
    <location>
        <position position="116"/>
    </location>
    <ligand>
        <name>substrate</name>
    </ligand>
</feature>
<feature type="domain" description="NADP-dependent oxidoreductase" evidence="7">
    <location>
        <begin position="31"/>
        <end position="268"/>
    </location>
</feature>
<feature type="active site" description="Proton donor" evidence="4">
    <location>
        <position position="58"/>
    </location>
</feature>
<comment type="caution">
    <text evidence="8">The sequence shown here is derived from an EMBL/GenBank/DDBJ whole genome shotgun (WGS) entry which is preliminary data.</text>
</comment>
<dbReference type="PROSITE" id="PS00062">
    <property type="entry name" value="ALDOKETO_REDUCTASE_2"/>
    <property type="match status" value="1"/>
</dbReference>